<feature type="region of interest" description="Disordered" evidence="1">
    <location>
        <begin position="38"/>
        <end position="75"/>
    </location>
</feature>
<dbReference type="AlphaFoldDB" id="A0A9P1M5I8"/>
<keyword evidence="3" id="KW-1185">Reference proteome</keyword>
<feature type="compositionally biased region" description="Acidic residues" evidence="1">
    <location>
        <begin position="197"/>
        <end position="216"/>
    </location>
</feature>
<reference evidence="2" key="1">
    <citation type="submission" date="2022-11" db="EMBL/GenBank/DDBJ databases">
        <authorList>
            <person name="Scott C."/>
            <person name="Bruce N."/>
        </authorList>
    </citation>
    <scope>NUCLEOTIDE SEQUENCE</scope>
</reference>
<evidence type="ECO:0000256" key="1">
    <source>
        <dbReference type="SAM" id="MobiDB-lite"/>
    </source>
</evidence>
<comment type="caution">
    <text evidence="2">The sequence shown here is derived from an EMBL/GenBank/DDBJ whole genome shotgun (WGS) entry which is preliminary data.</text>
</comment>
<organism evidence="2 3">
    <name type="scientific">Parascedosporium putredinis</name>
    <dbReference type="NCBI Taxonomy" id="1442378"/>
    <lineage>
        <taxon>Eukaryota</taxon>
        <taxon>Fungi</taxon>
        <taxon>Dikarya</taxon>
        <taxon>Ascomycota</taxon>
        <taxon>Pezizomycotina</taxon>
        <taxon>Sordariomycetes</taxon>
        <taxon>Hypocreomycetidae</taxon>
        <taxon>Microascales</taxon>
        <taxon>Microascaceae</taxon>
        <taxon>Parascedosporium</taxon>
    </lineage>
</organism>
<protein>
    <submittedName>
        <fullName evidence="2">Uncharacterized protein</fullName>
    </submittedName>
</protein>
<dbReference type="Proteomes" id="UP000838763">
    <property type="component" value="Unassembled WGS sequence"/>
</dbReference>
<name>A0A9P1M5I8_9PEZI</name>
<gene>
    <name evidence="2" type="ORF">PPNO1_LOCUS36</name>
</gene>
<sequence length="216" mass="23667">MMPSTLAYTARYPTQYAHPDPVQDSWTRQMAASQFVRRLSRSSNGQRSGSTLRVTKPTSASNSPRSSMTTGRRRTLVSDGNLAWRKQQMAGQVILATPDAAVTAEPVKQRAPRPVQHIKTALSSEVATPYQQLQESEDEGEILVGMGLYDAPEKCEADPGLNNYRSTLSSLLGGGAPKLNESPGKGLKLEETWQPPETDDEDEDDEDEDEAQGDDE</sequence>
<dbReference type="OrthoDB" id="5378435at2759"/>
<accession>A0A9P1M5I8</accession>
<proteinExistence type="predicted"/>
<feature type="compositionally biased region" description="Polar residues" evidence="1">
    <location>
        <begin position="41"/>
        <end position="70"/>
    </location>
</feature>
<dbReference type="EMBL" id="CALLCH030000001">
    <property type="protein sequence ID" value="CAI4210229.1"/>
    <property type="molecule type" value="Genomic_DNA"/>
</dbReference>
<evidence type="ECO:0000313" key="3">
    <source>
        <dbReference type="Proteomes" id="UP000838763"/>
    </source>
</evidence>
<evidence type="ECO:0000313" key="2">
    <source>
        <dbReference type="EMBL" id="CAI4210229.1"/>
    </source>
</evidence>
<feature type="region of interest" description="Disordered" evidence="1">
    <location>
        <begin position="172"/>
        <end position="216"/>
    </location>
</feature>